<evidence type="ECO:0000259" key="5">
    <source>
        <dbReference type="Pfam" id="PF25023"/>
    </source>
</evidence>
<dbReference type="InterPro" id="IPR006530">
    <property type="entry name" value="YD"/>
</dbReference>
<dbReference type="NCBIfam" id="TIGR03696">
    <property type="entry name" value="Rhs_assc_core"/>
    <property type="match status" value="1"/>
</dbReference>
<dbReference type="InterPro" id="IPR022385">
    <property type="entry name" value="Rhs_assc_core"/>
</dbReference>
<dbReference type="Pfam" id="PF25023">
    <property type="entry name" value="TEN_YD-shell"/>
    <property type="match status" value="1"/>
</dbReference>
<dbReference type="EMBL" id="WIWI01000103">
    <property type="protein sequence ID" value="MQT92399.1"/>
    <property type="molecule type" value="Genomic_DNA"/>
</dbReference>
<evidence type="ECO:0000256" key="1">
    <source>
        <dbReference type="ARBA" id="ARBA00022737"/>
    </source>
</evidence>
<feature type="domain" description="DUF6531" evidence="4">
    <location>
        <begin position="319"/>
        <end position="393"/>
    </location>
</feature>
<gene>
    <name evidence="6" type="ORF">GHO39_25185</name>
</gene>
<protein>
    <submittedName>
        <fullName evidence="6">Rhs family protein</fullName>
    </submittedName>
</protein>
<dbReference type="Pfam" id="PF05593">
    <property type="entry name" value="RHS_repeat"/>
    <property type="match status" value="1"/>
</dbReference>
<dbReference type="InterPro" id="IPR056823">
    <property type="entry name" value="TEN-like_YD-shell"/>
</dbReference>
<evidence type="ECO:0000259" key="4">
    <source>
        <dbReference type="Pfam" id="PF20148"/>
    </source>
</evidence>
<feature type="region of interest" description="Disordered" evidence="2">
    <location>
        <begin position="1"/>
        <end position="21"/>
    </location>
</feature>
<dbReference type="PANTHER" id="PTHR32305:SF15">
    <property type="entry name" value="PROTEIN RHSA-RELATED"/>
    <property type="match status" value="1"/>
</dbReference>
<proteinExistence type="predicted"/>
<comment type="caution">
    <text evidence="6">The sequence shown here is derived from an EMBL/GenBank/DDBJ whole genome shotgun (WGS) entry which is preliminary data.</text>
</comment>
<dbReference type="SUPFAM" id="SSF69304">
    <property type="entry name" value="Tricorn protease N-terminal domain"/>
    <property type="match status" value="1"/>
</dbReference>
<feature type="compositionally biased region" description="Polar residues" evidence="2">
    <location>
        <begin position="1"/>
        <end position="19"/>
    </location>
</feature>
<dbReference type="Pfam" id="PF03527">
    <property type="entry name" value="RHS"/>
    <property type="match status" value="1"/>
</dbReference>
<feature type="compositionally biased region" description="Polar residues" evidence="2">
    <location>
        <begin position="287"/>
        <end position="301"/>
    </location>
</feature>
<dbReference type="PANTHER" id="PTHR32305">
    <property type="match status" value="1"/>
</dbReference>
<keyword evidence="1" id="KW-0677">Repeat</keyword>
<name>A0A7X1XLJ6_9PSED</name>
<dbReference type="InterPro" id="IPR001826">
    <property type="entry name" value="RHS"/>
</dbReference>
<accession>A0A7X1XLJ6</accession>
<dbReference type="PRINTS" id="PR00394">
    <property type="entry name" value="RHSPROTEIN"/>
</dbReference>
<evidence type="ECO:0000313" key="7">
    <source>
        <dbReference type="Proteomes" id="UP000489190"/>
    </source>
</evidence>
<dbReference type="Gene3D" id="2.180.10.10">
    <property type="entry name" value="RHS repeat-associated core"/>
    <property type="match status" value="2"/>
</dbReference>
<evidence type="ECO:0000256" key="2">
    <source>
        <dbReference type="SAM" id="MobiDB-lite"/>
    </source>
</evidence>
<dbReference type="NCBIfam" id="TIGR01643">
    <property type="entry name" value="YD_repeat_2x"/>
    <property type="match status" value="7"/>
</dbReference>
<dbReference type="InterPro" id="IPR045351">
    <property type="entry name" value="DUF6531"/>
</dbReference>
<dbReference type="Proteomes" id="UP000489190">
    <property type="component" value="Unassembled WGS sequence"/>
</dbReference>
<evidence type="ECO:0000259" key="3">
    <source>
        <dbReference type="Pfam" id="PF03527"/>
    </source>
</evidence>
<reference evidence="6 7" key="1">
    <citation type="submission" date="2019-10" db="EMBL/GenBank/DDBJ databases">
        <title>Evaluation of single-gene subtyping targets for Pseudomonas.</title>
        <authorList>
            <person name="Reichler S.J."/>
            <person name="Orsi R.H."/>
            <person name="Wiedmann M."/>
            <person name="Martin N.H."/>
            <person name="Murphy S.I."/>
        </authorList>
    </citation>
    <scope>NUCLEOTIDE SEQUENCE [LARGE SCALE GENOMIC DNA]</scope>
    <source>
        <strain evidence="6 7">FSL R10-3254</strain>
    </source>
</reference>
<dbReference type="InterPro" id="IPR050708">
    <property type="entry name" value="T6SS_VgrG/RHS"/>
</dbReference>
<dbReference type="RefSeq" id="WP_153330741.1">
    <property type="nucleotide sequence ID" value="NZ_WIWI01000103.1"/>
</dbReference>
<feature type="region of interest" description="Disordered" evidence="2">
    <location>
        <begin position="271"/>
        <end position="315"/>
    </location>
</feature>
<sequence>MNSPATRPRQSANSPINTVTKDDIEASKEKLDQWLRKLTNDTVSWNMVHAAGSVIPGVGTVFAGIDAIGDLLTLIEGDREDFLTWVSLGINVVGLVSFPGVGPARLAVRTTLSTVRKNGLAVISAAMLTALEENLNDKTRGALEDFAVAIQTRLSELLAKIAAEISKACAAFAQMLRSIASDDGQKTLANKTKTASLFAGPLFAIGAHFLIDDRLLSKSTCQELLSVAKSADDIGKLAAQKVTSLGDAGKVGSIGNLIAELVSALARRKRRGTQPASVAPQHVNHAQAHTGQGGMVTQNTQRHTDRDPGCKNKTASSTGCSISFATGSETVAHADFSLPGPFPVEWVRTYRSSLDALDHGSLGARWITPFTTRIAVNDTGLIYLGTDGRNHRYPNPKLGKHHYDAVEGVLLVRNSATTLVIARGHDSQEHYQQLGDHYALSEITLRGGARVTLHYDHQHAGQAVLSDLITHQGETPHQHIHTQLDDHGRINALWLMHEGAPLRQLAGYDYDEHGDLRASRDEHAAQWAYQYQHHLITRYTDRTGRGMNLQWQGDGPDAKAVREWADDGSYDTRLEWDANIRLTYVTDALGQETWHYYDILGYTYRIIYPDGNEEWLFRDAAKNVTRHIHTDGSTDSYAYDERGNLLQHTRADGSSIHHAYDDQDQRFKTRDAEGGLWKYDYDPRGNIIETLDPLENTTCYVYNSDNLPVLITDALGGNKHLAYNADGQLTRYTDCSGKVSQWQYNALGQLSRFTDAAGNITAYHYSAGQLVRLTLPDNTEEHFERDAEGRLLSHTDALRQRTMWHYNEAGLIQQRQQADGSTLAYRWDKLGQLLELRNENNSTATFAYDPAGKLLSETGFDRQTIHYQYENGSQQPTHRSDGDRVWRYDYDPLGRLSARHAAYQGGKQWQTETFAYDGNGNLLLATNPTCKLQWFYDAAGNNTREHQHLHLYKPCHVAIWQHEYDALNQRIATTRPDGHRVSWLTYGSGHLLAMKVDDIELLSYQRDDLHREIVRHQGNGLQQRQSWTPNGQLQEQTVALTGSSTRLLVRNYRYDDAGQLTDLHDNRRGDINYRYDPLGRLLGASSQYKEETFAFDPASNLLDPKAPRRPIHHPPPKLLDNLLRDYVGQHYTYDARGNLLERLDNGKKARFTWDLYDRLTRYEDDRLTADFAYDALGRRVAKYSKAHCPPSPGAGPAWIEQQQRTLNAQYDCGQNIYGWDGDTLAYETRYSDNPGERRLIHYFYEPGSFIPVAQTVENRSLSLVREPSHENGYHIDRDPLWQHQPVAKPFNAIAWYQCDHLGTPMELTDQRGEIAWSGTYQAWGLAKEKRTGSAIRENIRNPLRFQGQYFDTETGLHYNRYRYYDPQVGRFISKDPIGFAGGLNVYAYAPNPVGWVDPFGLNRTNKQGHYHGPKPKYHNPGHHDLSSGNFRGGGSKTSIIPQNAEQLYKRAIPDVDGRHWYAMDEDGVIHRFGNSNDGNVHWNGDSSQGRGVPLPPEIEKRFNAMRKDCICGVKKR</sequence>
<feature type="domain" description="Teneurin-like YD-shell" evidence="5">
    <location>
        <begin position="741"/>
        <end position="846"/>
    </location>
</feature>
<organism evidence="6 7">
    <name type="scientific">Pseudomonas helleri</name>
    <dbReference type="NCBI Taxonomy" id="1608996"/>
    <lineage>
        <taxon>Bacteria</taxon>
        <taxon>Pseudomonadati</taxon>
        <taxon>Pseudomonadota</taxon>
        <taxon>Gammaproteobacteria</taxon>
        <taxon>Pseudomonadales</taxon>
        <taxon>Pseudomonadaceae</taxon>
        <taxon>Pseudomonas</taxon>
    </lineage>
</organism>
<feature type="domain" description="RHS protein conserved region" evidence="3">
    <location>
        <begin position="1293"/>
        <end position="1325"/>
    </location>
</feature>
<evidence type="ECO:0000313" key="6">
    <source>
        <dbReference type="EMBL" id="MQT92399.1"/>
    </source>
</evidence>
<dbReference type="Pfam" id="PF20148">
    <property type="entry name" value="DUF6531"/>
    <property type="match status" value="1"/>
</dbReference>
<dbReference type="CDD" id="cd20743">
    <property type="entry name" value="FIX_RhsA-like"/>
    <property type="match status" value="1"/>
</dbReference>
<dbReference type="InterPro" id="IPR031325">
    <property type="entry name" value="RHS_repeat"/>
</dbReference>